<proteinExistence type="evidence at transcript level"/>
<name>A0A7L9QEP6_9CHLO</name>
<keyword evidence="2" id="KW-0732">Signal</keyword>
<evidence type="ECO:0000313" key="3">
    <source>
        <dbReference type="EMBL" id="QOL01294.1"/>
    </source>
</evidence>
<reference evidence="3" key="1">
    <citation type="journal article" date="2020" name="Microb. Ecol.">
        <title>The Under-explored Extracellular Proteome of Aero-Terrestrial Microalgae Provides Clues on Different Mechanisms of Desiccation Tolerance in Non-Model Organisms.</title>
        <authorList>
            <person name="Gonzalez-Hourcade M."/>
            <person name="Del Campo E.M."/>
            <person name="Casano L.M."/>
        </authorList>
    </citation>
    <scope>NUCLEOTIDE SEQUENCE</scope>
    <source>
        <strain evidence="3">TR9</strain>
    </source>
</reference>
<evidence type="ECO:0000256" key="1">
    <source>
        <dbReference type="SAM" id="MobiDB-lite"/>
    </source>
</evidence>
<feature type="region of interest" description="Disordered" evidence="1">
    <location>
        <begin position="824"/>
        <end position="844"/>
    </location>
</feature>
<dbReference type="EMBL" id="MT439047">
    <property type="protein sequence ID" value="QOL01294.1"/>
    <property type="molecule type" value="mRNA"/>
</dbReference>
<feature type="chain" id="PRO_5029840937" evidence="2">
    <location>
        <begin position="32"/>
        <end position="858"/>
    </location>
</feature>
<organism evidence="3">
    <name type="scientific">Trebouxia lynnae</name>
    <dbReference type="NCBI Taxonomy" id="1825957"/>
    <lineage>
        <taxon>Eukaryota</taxon>
        <taxon>Viridiplantae</taxon>
        <taxon>Chlorophyta</taxon>
        <taxon>core chlorophytes</taxon>
        <taxon>Trebouxiophyceae</taxon>
        <taxon>Trebouxiales</taxon>
        <taxon>Trebouxiaceae</taxon>
        <taxon>Trebouxia</taxon>
    </lineage>
</organism>
<protein>
    <submittedName>
        <fullName evidence="3">Putative extracellular protein TR9_095</fullName>
    </submittedName>
</protein>
<dbReference type="AlphaFoldDB" id="A0A7L9QEP6"/>
<feature type="signal peptide" evidence="2">
    <location>
        <begin position="1"/>
        <end position="31"/>
    </location>
</feature>
<sequence length="858" mass="90399">MTVIAPQAVSATTLITLLAVGLLFVAGSSLASDDAGQSGGDAITTTVVARRDPQRSGRHLRAAGTASDTAILGEGLAAGQRWSINSSGLGDNLHNGSTQLPGACLNFPNAGDWLSFECQDCSQPFALSNAGGVEYNISFGSPNNDQYQANATLPDYTSVQLILQDSSGHATCNLTIGKVCSPNGDNTCTAASYFSNAPSNLAESSMDCRRFLSPAVAIGFRTLQDNLTLCIEALQRLPSTVVAEDAGPDSMPIPEHVNCWSDSPLPTNENGNYTNQNGLLEAWIKNNITTASSGQLYEATVGIDMPFAYPMKANNGSCSLIKNKYSSAIDSCAHNLACCVDTTEWEDNGPMLPALLADMCRTLIIPAPDNGFEQLCIGVVYLHARSLAFFKSRYPGSGPSIQLNLSNGGTTCNNPNGTVLWRQADAVPDYKPVPGIISPSIYNGSLQANWTILTTSFILPLIQQQGPAGGAPSSSTGLCINMTPQGGNQQADYDGFRFACQDCTDTNKPFAINETAGFKMRLSHANLAPDRNFTTDGTWPSQVMKLQLMGGLSRVLCNLSVINTGEKDTGSGMFWATALYQNNQQCIPLLGRAAKVQFLTQVIPTNGAFCLDDFQLLPSAFPTSSAVTEAAVTTLSTVPNCDASQAIAAGEPAPPYYAWPEPTDQEGNFTLSPASIAAAGVPQGNATGFSLLDGLAFSPIPPSLSFLSTNSGNCTIISGTATTQASLVPGPCCYNVTAFTGYEMGDSWLPQTLGDICNALWSPAPSLPSEGRWACQGFTFDVSTKISCFFGQNQQLKLDLNNSACKRPGAAIWALTAALPDNTLSDMRKPPSSGGGNSGFTVGKSQQIALHPEQQVYI</sequence>
<evidence type="ECO:0000256" key="2">
    <source>
        <dbReference type="SAM" id="SignalP"/>
    </source>
</evidence>
<accession>A0A7L9QEP6</accession>